<comment type="caution">
    <text evidence="1">The sequence shown here is derived from an EMBL/GenBank/DDBJ whole genome shotgun (WGS) entry which is preliminary data.</text>
</comment>
<organism evidence="1">
    <name type="scientific">marine sediment metagenome</name>
    <dbReference type="NCBI Taxonomy" id="412755"/>
    <lineage>
        <taxon>unclassified sequences</taxon>
        <taxon>metagenomes</taxon>
        <taxon>ecological metagenomes</taxon>
    </lineage>
</organism>
<accession>X1N438</accession>
<feature type="non-terminal residue" evidence="1">
    <location>
        <position position="1"/>
    </location>
</feature>
<sequence>YFQQGAQQKGFEEQIANVSQVVAKPLPDIKNLQAEYDEVCDSLAPITGSDALTILVGIAQKSGINVDPESGKLSIPPPTVSEKKVGDGSYQALSFKNISVQGDYNRVMAFISALDSGEKLNTMVLARITTRQVEVIVEGEEETKTETIATLDVDIYTKPGSESP</sequence>
<reference evidence="1" key="1">
    <citation type="journal article" date="2014" name="Front. Microbiol.">
        <title>High frequency of phylogenetically diverse reductive dehalogenase-homologous genes in deep subseafloor sedimentary metagenomes.</title>
        <authorList>
            <person name="Kawai M."/>
            <person name="Futagami T."/>
            <person name="Toyoda A."/>
            <person name="Takaki Y."/>
            <person name="Nishi S."/>
            <person name="Hori S."/>
            <person name="Arai W."/>
            <person name="Tsubouchi T."/>
            <person name="Morono Y."/>
            <person name="Uchiyama I."/>
            <person name="Ito T."/>
            <person name="Fujiyama A."/>
            <person name="Inagaki F."/>
            <person name="Takami H."/>
        </authorList>
    </citation>
    <scope>NUCLEOTIDE SEQUENCE</scope>
    <source>
        <strain evidence="1">Expedition CK06-06</strain>
    </source>
</reference>
<proteinExistence type="predicted"/>
<evidence type="ECO:0000313" key="1">
    <source>
        <dbReference type="EMBL" id="GAI13374.1"/>
    </source>
</evidence>
<name>X1N438_9ZZZZ</name>
<dbReference type="EMBL" id="BARV01005284">
    <property type="protein sequence ID" value="GAI13374.1"/>
    <property type="molecule type" value="Genomic_DNA"/>
</dbReference>
<dbReference type="AlphaFoldDB" id="X1N438"/>
<gene>
    <name evidence="1" type="ORF">S06H3_11087</name>
</gene>
<protein>
    <submittedName>
        <fullName evidence="1">Uncharacterized protein</fullName>
    </submittedName>
</protein>